<dbReference type="InterPro" id="IPR003593">
    <property type="entry name" value="AAA+_ATPase"/>
</dbReference>
<dbReference type="Proteomes" id="UP001518990">
    <property type="component" value="Unassembled WGS sequence"/>
</dbReference>
<dbReference type="InterPro" id="IPR003439">
    <property type="entry name" value="ABC_transporter-like_ATP-bd"/>
</dbReference>
<keyword evidence="3" id="KW-0547">Nucleotide-binding</keyword>
<reference evidence="6 7" key="1">
    <citation type="submission" date="2020-09" db="EMBL/GenBank/DDBJ databases">
        <title>Roseomonas.</title>
        <authorList>
            <person name="Zhu W."/>
        </authorList>
    </citation>
    <scope>NUCLEOTIDE SEQUENCE [LARGE SCALE GENOMIC DNA]</scope>
    <source>
        <strain evidence="6 7">1311</strain>
    </source>
</reference>
<dbReference type="PROSITE" id="PS50893">
    <property type="entry name" value="ABC_TRANSPORTER_2"/>
    <property type="match status" value="1"/>
</dbReference>
<feature type="domain" description="ABC transporter" evidence="5">
    <location>
        <begin position="1"/>
        <end position="231"/>
    </location>
</feature>
<proteinExistence type="inferred from homology"/>
<evidence type="ECO:0000313" key="6">
    <source>
        <dbReference type="EMBL" id="MBO1074134.1"/>
    </source>
</evidence>
<dbReference type="PROSITE" id="PS00211">
    <property type="entry name" value="ABC_TRANSPORTER_1"/>
    <property type="match status" value="1"/>
</dbReference>
<dbReference type="EMBL" id="JACTNF010000004">
    <property type="protein sequence ID" value="MBO1074134.1"/>
    <property type="molecule type" value="Genomic_DNA"/>
</dbReference>
<dbReference type="PANTHER" id="PTHR42788:SF13">
    <property type="entry name" value="ALIPHATIC SULFONATES IMPORT ATP-BINDING PROTEIN SSUB"/>
    <property type="match status" value="1"/>
</dbReference>
<dbReference type="SMART" id="SM00382">
    <property type="entry name" value="AAA"/>
    <property type="match status" value="1"/>
</dbReference>
<name>A0ABS3K9K6_9PROT</name>
<gene>
    <name evidence="6" type="ORF">IAI60_05905</name>
</gene>
<organism evidence="6 7">
    <name type="scientific">Roseomonas marmotae</name>
    <dbReference type="NCBI Taxonomy" id="2768161"/>
    <lineage>
        <taxon>Bacteria</taxon>
        <taxon>Pseudomonadati</taxon>
        <taxon>Pseudomonadota</taxon>
        <taxon>Alphaproteobacteria</taxon>
        <taxon>Acetobacterales</taxon>
        <taxon>Roseomonadaceae</taxon>
        <taxon>Roseomonas</taxon>
    </lineage>
</organism>
<dbReference type="InterPro" id="IPR050166">
    <property type="entry name" value="ABC_transporter_ATP-bind"/>
</dbReference>
<keyword evidence="7" id="KW-1185">Reference proteome</keyword>
<comment type="similarity">
    <text evidence="1">Belongs to the ABC transporter superfamily.</text>
</comment>
<dbReference type="PANTHER" id="PTHR42788">
    <property type="entry name" value="TAURINE IMPORT ATP-BINDING PROTEIN-RELATED"/>
    <property type="match status" value="1"/>
</dbReference>
<evidence type="ECO:0000256" key="4">
    <source>
        <dbReference type="ARBA" id="ARBA00022840"/>
    </source>
</evidence>
<dbReference type="Pfam" id="PF00005">
    <property type="entry name" value="ABC_tran"/>
    <property type="match status" value="1"/>
</dbReference>
<dbReference type="GO" id="GO:0005524">
    <property type="term" value="F:ATP binding"/>
    <property type="evidence" value="ECO:0007669"/>
    <property type="project" value="UniProtKB-KW"/>
</dbReference>
<dbReference type="InterPro" id="IPR017871">
    <property type="entry name" value="ABC_transporter-like_CS"/>
</dbReference>
<dbReference type="SUPFAM" id="SSF52540">
    <property type="entry name" value="P-loop containing nucleoside triphosphate hydrolases"/>
    <property type="match status" value="1"/>
</dbReference>
<dbReference type="CDD" id="cd03293">
    <property type="entry name" value="ABC_NrtD_SsuB_transporters"/>
    <property type="match status" value="1"/>
</dbReference>
<keyword evidence="4 6" id="KW-0067">ATP-binding</keyword>
<accession>A0ABS3K9K6</accession>
<evidence type="ECO:0000259" key="5">
    <source>
        <dbReference type="PROSITE" id="PS50893"/>
    </source>
</evidence>
<evidence type="ECO:0000256" key="2">
    <source>
        <dbReference type="ARBA" id="ARBA00022448"/>
    </source>
</evidence>
<keyword evidence="2" id="KW-0813">Transport</keyword>
<protein>
    <submittedName>
        <fullName evidence="6">ABC transporter ATP-binding protein</fullName>
    </submittedName>
</protein>
<comment type="caution">
    <text evidence="6">The sequence shown here is derived from an EMBL/GenBank/DDBJ whole genome shotgun (WGS) entry which is preliminary data.</text>
</comment>
<dbReference type="InterPro" id="IPR027417">
    <property type="entry name" value="P-loop_NTPase"/>
</dbReference>
<sequence length="257" mass="28720">MRYGGAEGTLALKDASLSVGKGEFVAVVGPSGCGKSTLMRLVTGLWPSSAGSVIVAGREVDKPLSIAGMAFQNPTLLPWRTILDNVMLPLEVVEPHRRRLRRERAMYEDKARRLLAMVGLAGFEKKFAYQLSGGMQQRASLCRALIHDPQLLMLDEPFGALDIFTREDLWEQLQQVCLTLKPTVILVTHDLKEAVYLADRVLVMSSRPGRILAERRVPFPRPRLLDDTYRPEFQALVHELREHISAARRGEEIAHAA</sequence>
<dbReference type="Gene3D" id="3.40.50.300">
    <property type="entry name" value="P-loop containing nucleotide triphosphate hydrolases"/>
    <property type="match status" value="1"/>
</dbReference>
<evidence type="ECO:0000256" key="3">
    <source>
        <dbReference type="ARBA" id="ARBA00022741"/>
    </source>
</evidence>
<evidence type="ECO:0000256" key="1">
    <source>
        <dbReference type="ARBA" id="ARBA00005417"/>
    </source>
</evidence>
<evidence type="ECO:0000313" key="7">
    <source>
        <dbReference type="Proteomes" id="UP001518990"/>
    </source>
</evidence>